<gene>
    <name evidence="1" type="ORF">A2227_00910</name>
</gene>
<evidence type="ECO:0000313" key="1">
    <source>
        <dbReference type="EMBL" id="OGF25747.1"/>
    </source>
</evidence>
<protein>
    <submittedName>
        <fullName evidence="1">Uncharacterized protein</fullName>
    </submittedName>
</protein>
<name>A0A1F5SGA0_9BACT</name>
<comment type="caution">
    <text evidence="1">The sequence shown here is derived from an EMBL/GenBank/DDBJ whole genome shotgun (WGS) entry which is preliminary data.</text>
</comment>
<evidence type="ECO:0000313" key="2">
    <source>
        <dbReference type="Proteomes" id="UP000178367"/>
    </source>
</evidence>
<dbReference type="AlphaFoldDB" id="A0A1F5SGA0"/>
<proteinExistence type="predicted"/>
<organism evidence="1 2">
    <name type="scientific">Candidatus Falkowbacteria bacterium RIFOXYA2_FULL_47_19</name>
    <dbReference type="NCBI Taxonomy" id="1797994"/>
    <lineage>
        <taxon>Bacteria</taxon>
        <taxon>Candidatus Falkowiibacteriota</taxon>
    </lineage>
</organism>
<accession>A0A1F5SGA0</accession>
<dbReference type="STRING" id="1797994.A2227_00910"/>
<dbReference type="EMBL" id="MFGB01000020">
    <property type="protein sequence ID" value="OGF25747.1"/>
    <property type="molecule type" value="Genomic_DNA"/>
</dbReference>
<reference evidence="1 2" key="1">
    <citation type="journal article" date="2016" name="Nat. Commun.">
        <title>Thousands of microbial genomes shed light on interconnected biogeochemical processes in an aquifer system.</title>
        <authorList>
            <person name="Anantharaman K."/>
            <person name="Brown C.T."/>
            <person name="Hug L.A."/>
            <person name="Sharon I."/>
            <person name="Castelle C.J."/>
            <person name="Probst A.J."/>
            <person name="Thomas B.C."/>
            <person name="Singh A."/>
            <person name="Wilkins M.J."/>
            <person name="Karaoz U."/>
            <person name="Brodie E.L."/>
            <person name="Williams K.H."/>
            <person name="Hubbard S.S."/>
            <person name="Banfield J.F."/>
        </authorList>
    </citation>
    <scope>NUCLEOTIDE SEQUENCE [LARGE SCALE GENOMIC DNA]</scope>
</reference>
<dbReference type="Proteomes" id="UP000178367">
    <property type="component" value="Unassembled WGS sequence"/>
</dbReference>
<sequence length="172" mass="20142">MLILLRLSRHNWLRQIIIFLFSMTITICSSVDFSPKIIELKKELEDKGWTVNIPLFTQKMIDGKLKFEDYLKAKEEGGDIGLRNAEPVDMIKRYWNYIKHSDAILVLNMEKKGIDNYIGGSTLMEMGFAYGHEKTIYLYNPIPERSERMHYVDELEDLKPIIINGNLENIIK</sequence>